<proteinExistence type="predicted"/>
<dbReference type="AlphaFoldDB" id="A0A0F9D5B1"/>
<protein>
    <recommendedName>
        <fullName evidence="2">Exonuclease III</fullName>
    </recommendedName>
</protein>
<reference evidence="1" key="1">
    <citation type="journal article" date="2015" name="Nature">
        <title>Complex archaea that bridge the gap between prokaryotes and eukaryotes.</title>
        <authorList>
            <person name="Spang A."/>
            <person name="Saw J.H."/>
            <person name="Jorgensen S.L."/>
            <person name="Zaremba-Niedzwiedzka K."/>
            <person name="Martijn J."/>
            <person name="Lind A.E."/>
            <person name="van Eijk R."/>
            <person name="Schleper C."/>
            <person name="Guy L."/>
            <person name="Ettema T.J."/>
        </authorList>
    </citation>
    <scope>NUCLEOTIDE SEQUENCE</scope>
</reference>
<organism evidence="1">
    <name type="scientific">marine sediment metagenome</name>
    <dbReference type="NCBI Taxonomy" id="412755"/>
    <lineage>
        <taxon>unclassified sequences</taxon>
        <taxon>metagenomes</taxon>
        <taxon>ecological metagenomes</taxon>
    </lineage>
</organism>
<dbReference type="EMBL" id="LAZR01030389">
    <property type="protein sequence ID" value="KKL56754.1"/>
    <property type="molecule type" value="Genomic_DNA"/>
</dbReference>
<gene>
    <name evidence="1" type="ORF">LCGC14_2242230</name>
</gene>
<comment type="caution">
    <text evidence="1">The sequence shown here is derived from an EMBL/GenBank/DDBJ whole genome shotgun (WGS) entry which is preliminary data.</text>
</comment>
<evidence type="ECO:0008006" key="2">
    <source>
        <dbReference type="Google" id="ProtNLM"/>
    </source>
</evidence>
<name>A0A0F9D5B1_9ZZZZ</name>
<sequence length="143" mass="15726">MKLQLLALFAATTAFSHTASAAQYFNADQKIESKLCSISANQGFTAARKVAAQHNVYLSRQSKSILCNGEDIRNIAKKRDDKIRQQKVITVFAKNSKTETQLCMTALQQGLAPVKAKIADLNSLQCNGEVVTEFVKRYQGATI</sequence>
<evidence type="ECO:0000313" key="1">
    <source>
        <dbReference type="EMBL" id="KKL56754.1"/>
    </source>
</evidence>
<accession>A0A0F9D5B1</accession>